<protein>
    <submittedName>
        <fullName evidence="2">Suppressor of fused domain protein</fullName>
    </submittedName>
</protein>
<name>A0A5C4NKL6_9BURK</name>
<reference evidence="2 3" key="1">
    <citation type="submission" date="2019-06" db="EMBL/GenBank/DDBJ databases">
        <title>Genome sequence of Janthinobacterium lividum UCD_MED1.</title>
        <authorList>
            <person name="De Leon M.E."/>
            <person name="Jospin G."/>
        </authorList>
    </citation>
    <scope>NUCLEOTIDE SEQUENCE [LARGE SCALE GENOMIC DNA]</scope>
    <source>
        <strain evidence="2 3">UCD_MED1</strain>
    </source>
</reference>
<dbReference type="EMBL" id="VDGE01000008">
    <property type="protein sequence ID" value="TNC75294.1"/>
    <property type="molecule type" value="Genomic_DNA"/>
</dbReference>
<comment type="caution">
    <text evidence="2">The sequence shown here is derived from an EMBL/GenBank/DDBJ whole genome shotgun (WGS) entry which is preliminary data.</text>
</comment>
<dbReference type="Proteomes" id="UP000305681">
    <property type="component" value="Unassembled WGS sequence"/>
</dbReference>
<gene>
    <name evidence="2" type="ORF">FHI69_19500</name>
</gene>
<evidence type="ECO:0000313" key="3">
    <source>
        <dbReference type="Proteomes" id="UP000305681"/>
    </source>
</evidence>
<dbReference type="InterPro" id="IPR037181">
    <property type="entry name" value="SUFU_N"/>
</dbReference>
<dbReference type="SUPFAM" id="SSF103359">
    <property type="entry name" value="Suppressor of Fused, N-terminal domain"/>
    <property type="match status" value="1"/>
</dbReference>
<sequence length="225" mass="24815">MTNISNDGAATSLLEAAWTQREETLYTALFGDMGPGIYPLDLSLFEQIFNCTQVDPRWLHIGVFECPPTPERPHWLYVSSGLSNPWDDEPDAEEEWTGLGRELLLECPQQSPWALALVRRFAAYQMLLAAGRFGDQEPLDAWDRMSVGGPIDGQQSALSAIIMVPSEHYPEEYALVSGKFAFLQIIGLSAAELAHGRAHDFEDLLPTLGDQGAAPLVDAARRSIV</sequence>
<feature type="domain" description="Suppressor of fused-like" evidence="1">
    <location>
        <begin position="59"/>
        <end position="222"/>
    </location>
</feature>
<dbReference type="InterPro" id="IPR020941">
    <property type="entry name" value="SUFU-like_domain"/>
</dbReference>
<accession>A0A5C4NKL6</accession>
<dbReference type="Pfam" id="PF05076">
    <property type="entry name" value="SUFU"/>
    <property type="match status" value="1"/>
</dbReference>
<organism evidence="2 3">
    <name type="scientific">Janthinobacterium lividum</name>
    <dbReference type="NCBI Taxonomy" id="29581"/>
    <lineage>
        <taxon>Bacteria</taxon>
        <taxon>Pseudomonadati</taxon>
        <taxon>Pseudomonadota</taxon>
        <taxon>Betaproteobacteria</taxon>
        <taxon>Burkholderiales</taxon>
        <taxon>Oxalobacteraceae</taxon>
        <taxon>Janthinobacterium</taxon>
    </lineage>
</organism>
<proteinExistence type="predicted"/>
<dbReference type="RefSeq" id="WP_139091690.1">
    <property type="nucleotide sequence ID" value="NZ_VDGE01000008.1"/>
</dbReference>
<dbReference type="AlphaFoldDB" id="A0A5C4NKL6"/>
<evidence type="ECO:0000259" key="1">
    <source>
        <dbReference type="Pfam" id="PF05076"/>
    </source>
</evidence>
<evidence type="ECO:0000313" key="2">
    <source>
        <dbReference type="EMBL" id="TNC75294.1"/>
    </source>
</evidence>